<dbReference type="InterPro" id="IPR027417">
    <property type="entry name" value="P-loop_NTPase"/>
</dbReference>
<organism evidence="5 6">
    <name type="scientific">Ktedonosporobacter rubrisoli</name>
    <dbReference type="NCBI Taxonomy" id="2509675"/>
    <lineage>
        <taxon>Bacteria</taxon>
        <taxon>Bacillati</taxon>
        <taxon>Chloroflexota</taxon>
        <taxon>Ktedonobacteria</taxon>
        <taxon>Ktedonobacterales</taxon>
        <taxon>Ktedonosporobacteraceae</taxon>
        <taxon>Ktedonosporobacter</taxon>
    </lineage>
</organism>
<accession>A0A4P6JKP3</accession>
<dbReference type="InterPro" id="IPR059106">
    <property type="entry name" value="WHD_MalT"/>
</dbReference>
<dbReference type="PRINTS" id="PR00038">
    <property type="entry name" value="HTHLUXR"/>
</dbReference>
<dbReference type="InterPro" id="IPR011990">
    <property type="entry name" value="TPR-like_helical_dom_sf"/>
</dbReference>
<keyword evidence="2" id="KW-0238">DNA-binding</keyword>
<dbReference type="OrthoDB" id="223734at2"/>
<dbReference type="PANTHER" id="PTHR44688:SF16">
    <property type="entry name" value="DNA-BINDING TRANSCRIPTIONAL ACTIVATOR DEVR_DOSR"/>
    <property type="match status" value="1"/>
</dbReference>
<evidence type="ECO:0000256" key="2">
    <source>
        <dbReference type="ARBA" id="ARBA00023125"/>
    </source>
</evidence>
<dbReference type="SMART" id="SM00421">
    <property type="entry name" value="HTH_LUXR"/>
    <property type="match status" value="1"/>
</dbReference>
<feature type="domain" description="HTH luxR-type" evidence="4">
    <location>
        <begin position="979"/>
        <end position="1044"/>
    </location>
</feature>
<dbReference type="Pfam" id="PF25873">
    <property type="entry name" value="WHD_MalT"/>
    <property type="match status" value="1"/>
</dbReference>
<evidence type="ECO:0000313" key="5">
    <source>
        <dbReference type="EMBL" id="QBD75734.1"/>
    </source>
</evidence>
<evidence type="ECO:0000313" key="6">
    <source>
        <dbReference type="Proteomes" id="UP000290365"/>
    </source>
</evidence>
<dbReference type="Gene3D" id="1.10.10.10">
    <property type="entry name" value="Winged helix-like DNA-binding domain superfamily/Winged helix DNA-binding domain"/>
    <property type="match status" value="1"/>
</dbReference>
<dbReference type="PANTHER" id="PTHR44688">
    <property type="entry name" value="DNA-BINDING TRANSCRIPTIONAL ACTIVATOR DEVR_DOSR"/>
    <property type="match status" value="1"/>
</dbReference>
<sequence length="1046" mass="117341">MPRAATYVLTWLPEQVRYGLFAQKSQEQFVFYADDAAWLSWLATHRAFSFQGQHGERLNLLKEARTPGKEGYWYAYRRQGGRKLKRYAGRSANLTPAHLEDVARAFAGHDEQNAAALPEADREELANARLQEASATSQPPSLLVPKLLLPRLPSELVPRQHLLARLNEGLGRKLTVITAPAGFGKTTLVRQWIEASAKLDHFPPVAWVSLDPEDDDPLRFWHYVLTAMQTLPGAPGRAALAHLSALRPPLALSALKAVLTVFLNELAPLSGRRLLVLEDYHVIIASQLHEALAFMLDHLPPSLSLVLLSRSDPPLPVARWRARGELLEIQASELRFSHEETATFLQQALPFAPAPETLARLEAHLEGWVAGLRLLALALQNRSDPQEIEQVLAAFTGGHRYLHDYFAGEVLGSQSETLQSFLLQTSILSRMCPSLCDAVTGRDDSAQILEAAERAGLFLQSLDGAGPWYRYHLLFAEALRTQALRQLGAQALQLGLNKASAWYEEHEMAVEAVEMALQAREWSRAALLMERYLWTQKTIERYDVTTLRWLEQLPEQVLEKHPELCLIYVMVLMFSQDRSSPETMSSLQRPLAMAEHYFEETGDNLQLGAVQSIYSLLTWWQGKLPQSLAAARRALTLLPEHETLWRNSALIITGGGELYAGRLDRARQMASEAYSLFLTTEANTYGMNAAIMLLNEVCFQQGELHQAAHYLRQLLDSEDPPDQGYALLGLARLSYEWNDLKAAEQQARQVLALAQLHSDELGRCHAELFLQIPGSLVLARVLFGLGEILQAQHLVHEMLVLTQERGWLYLQREALTSLARLNLAAGDLPAAQRQLDTCRQLGKEIRIQQREQEALISVRLLIARGECAEALDLLASWQLKAQEQQRRGSELEILVLKARAYAVCGNLAQAVVELKEAVMIGQPEGYQRVFLDEGVDLLPALRALLLNLPNEQQVSYVRDLLAEFAKSQEGRLIPSPEASSFLLEPLSSQEQRVLRLLAAGRSNPEIAKELVVSINTVKTQVQSIYRKLNVKNRWEARATAQRLQLL</sequence>
<evidence type="ECO:0000259" key="4">
    <source>
        <dbReference type="PROSITE" id="PS50043"/>
    </source>
</evidence>
<dbReference type="Gene3D" id="1.25.40.10">
    <property type="entry name" value="Tetratricopeptide repeat domain"/>
    <property type="match status" value="1"/>
</dbReference>
<dbReference type="SUPFAM" id="SSF48452">
    <property type="entry name" value="TPR-like"/>
    <property type="match status" value="1"/>
</dbReference>
<dbReference type="Gene3D" id="3.40.50.300">
    <property type="entry name" value="P-loop containing nucleotide triphosphate hydrolases"/>
    <property type="match status" value="1"/>
</dbReference>
<protein>
    <recommendedName>
        <fullName evidence="4">HTH luxR-type domain-containing protein</fullName>
    </recommendedName>
</protein>
<dbReference type="InterPro" id="IPR000792">
    <property type="entry name" value="Tscrpt_reg_LuxR_C"/>
</dbReference>
<dbReference type="PROSITE" id="PS00622">
    <property type="entry name" value="HTH_LUXR_1"/>
    <property type="match status" value="1"/>
</dbReference>
<dbReference type="PROSITE" id="PS50043">
    <property type="entry name" value="HTH_LUXR_2"/>
    <property type="match status" value="1"/>
</dbReference>
<dbReference type="Proteomes" id="UP000290365">
    <property type="component" value="Chromosome"/>
</dbReference>
<evidence type="ECO:0000256" key="3">
    <source>
        <dbReference type="ARBA" id="ARBA00023163"/>
    </source>
</evidence>
<evidence type="ECO:0000256" key="1">
    <source>
        <dbReference type="ARBA" id="ARBA00023015"/>
    </source>
</evidence>
<dbReference type="InterPro" id="IPR016032">
    <property type="entry name" value="Sig_transdc_resp-reg_C-effctor"/>
</dbReference>
<name>A0A4P6JKP3_KTERU</name>
<gene>
    <name evidence="5" type="ORF">EPA93_06820</name>
</gene>
<dbReference type="InterPro" id="IPR036388">
    <property type="entry name" value="WH-like_DNA-bd_sf"/>
</dbReference>
<dbReference type="Pfam" id="PF17874">
    <property type="entry name" value="TPR_MalT"/>
    <property type="match status" value="1"/>
</dbReference>
<keyword evidence="6" id="KW-1185">Reference proteome</keyword>
<proteinExistence type="predicted"/>
<dbReference type="SUPFAM" id="SSF52540">
    <property type="entry name" value="P-loop containing nucleoside triphosphate hydrolases"/>
    <property type="match status" value="1"/>
</dbReference>
<dbReference type="GO" id="GO:0003677">
    <property type="term" value="F:DNA binding"/>
    <property type="evidence" value="ECO:0007669"/>
    <property type="project" value="UniProtKB-KW"/>
</dbReference>
<dbReference type="GO" id="GO:0006355">
    <property type="term" value="P:regulation of DNA-templated transcription"/>
    <property type="evidence" value="ECO:0007669"/>
    <property type="project" value="InterPro"/>
</dbReference>
<dbReference type="AlphaFoldDB" id="A0A4P6JKP3"/>
<dbReference type="InterPro" id="IPR041617">
    <property type="entry name" value="TPR_MalT"/>
</dbReference>
<keyword evidence="3" id="KW-0804">Transcription</keyword>
<dbReference type="CDD" id="cd06170">
    <property type="entry name" value="LuxR_C_like"/>
    <property type="match status" value="1"/>
</dbReference>
<dbReference type="RefSeq" id="WP_129886331.1">
    <property type="nucleotide sequence ID" value="NZ_CP035758.1"/>
</dbReference>
<reference evidence="5 6" key="1">
    <citation type="submission" date="2019-01" db="EMBL/GenBank/DDBJ databases">
        <title>Ktedonosporobacter rubrisoli SCAWS-G2.</title>
        <authorList>
            <person name="Huang Y."/>
            <person name="Yan B."/>
        </authorList>
    </citation>
    <scope>NUCLEOTIDE SEQUENCE [LARGE SCALE GENOMIC DNA]</scope>
    <source>
        <strain evidence="5 6">SCAWS-G2</strain>
    </source>
</reference>
<keyword evidence="1" id="KW-0805">Transcription regulation</keyword>
<dbReference type="Pfam" id="PF00196">
    <property type="entry name" value="GerE"/>
    <property type="match status" value="1"/>
</dbReference>
<dbReference type="KEGG" id="kbs:EPA93_06820"/>
<dbReference type="SUPFAM" id="SSF46894">
    <property type="entry name" value="C-terminal effector domain of the bipartite response regulators"/>
    <property type="match status" value="1"/>
</dbReference>
<dbReference type="EMBL" id="CP035758">
    <property type="protein sequence ID" value="QBD75734.1"/>
    <property type="molecule type" value="Genomic_DNA"/>
</dbReference>